<dbReference type="OrthoDB" id="8068264at2759"/>
<dbReference type="PANTHER" id="PTHR33273">
    <property type="entry name" value="DOMAIN-CONTAINING PROTEIN, PUTATIVE-RELATED"/>
    <property type="match status" value="1"/>
</dbReference>
<dbReference type="InterPro" id="IPR036875">
    <property type="entry name" value="Znf_CCHC_sf"/>
</dbReference>
<reference evidence="2" key="1">
    <citation type="submission" date="2021-10" db="EMBL/GenBank/DDBJ databases">
        <title>Tropical sea cucumber genome reveals ecological adaptation and Cuvierian tubules defense mechanism.</title>
        <authorList>
            <person name="Chen T."/>
        </authorList>
    </citation>
    <scope>NUCLEOTIDE SEQUENCE</scope>
    <source>
        <strain evidence="2">Nanhai2018</strain>
        <tissue evidence="2">Muscle</tissue>
    </source>
</reference>
<feature type="compositionally biased region" description="Basic residues" evidence="1">
    <location>
        <begin position="20"/>
        <end position="29"/>
    </location>
</feature>
<comment type="caution">
    <text evidence="2">The sequence shown here is derived from an EMBL/GenBank/DDBJ whole genome shotgun (WGS) entry which is preliminary data.</text>
</comment>
<keyword evidence="3" id="KW-1185">Reference proteome</keyword>
<evidence type="ECO:0000313" key="2">
    <source>
        <dbReference type="EMBL" id="KAJ8032316.1"/>
    </source>
</evidence>
<name>A0A9Q1BTJ5_HOLLE</name>
<feature type="region of interest" description="Disordered" evidence="1">
    <location>
        <begin position="1"/>
        <end position="47"/>
    </location>
</feature>
<organism evidence="2 3">
    <name type="scientific">Holothuria leucospilota</name>
    <name type="common">Black long sea cucumber</name>
    <name type="synonym">Mertensiothuria leucospilota</name>
    <dbReference type="NCBI Taxonomy" id="206669"/>
    <lineage>
        <taxon>Eukaryota</taxon>
        <taxon>Metazoa</taxon>
        <taxon>Echinodermata</taxon>
        <taxon>Eleutherozoa</taxon>
        <taxon>Echinozoa</taxon>
        <taxon>Holothuroidea</taxon>
        <taxon>Aspidochirotacea</taxon>
        <taxon>Aspidochirotida</taxon>
        <taxon>Holothuriidae</taxon>
        <taxon>Holothuria</taxon>
    </lineage>
</organism>
<dbReference type="AlphaFoldDB" id="A0A9Q1BTJ5"/>
<evidence type="ECO:0000313" key="3">
    <source>
        <dbReference type="Proteomes" id="UP001152320"/>
    </source>
</evidence>
<dbReference type="SUPFAM" id="SSF57756">
    <property type="entry name" value="Retrovirus zinc finger-like domains"/>
    <property type="match status" value="1"/>
</dbReference>
<sequence length="386" mass="43663">MEEPEIFRAAPEDEGEFQVVRRKAPKRAKFSSNDSEPPNSPPRQSYPQPIIVTGIAQEALNNPIKLARLIEKEKPNATIRDIKSTKNNAILIFPIDPHSANALLQPWTQNSQLGNPKPRITQQREAPAIAVVVCGINPQISDQEITTELKDQGYNPKLVKRLISKETQQKTWKLKIILEDITEKNQLMKEGLILGYQKHRVENYREPPTVIQCFKCQSFGHTYHNCSSASKCLRCGEEHNIKDCQKEKIQKKCANCQGDHIAMYKGCPAYQKARLEAKETAPKTYAEATKIQITNKLPKTEKTNITLFCAELIRACLTKANISIRSSDILSYASHLAMIHFNLNVKGEELFEIIKNPPLDEAVDRAKKTGNRGHQWLTQTSLASFI</sequence>
<gene>
    <name evidence="2" type="ORF">HOLleu_25810</name>
</gene>
<dbReference type="Gene3D" id="4.10.60.10">
    <property type="entry name" value="Zinc finger, CCHC-type"/>
    <property type="match status" value="1"/>
</dbReference>
<evidence type="ECO:0000256" key="1">
    <source>
        <dbReference type="SAM" id="MobiDB-lite"/>
    </source>
</evidence>
<proteinExistence type="predicted"/>
<dbReference type="EMBL" id="JAIZAY010000012">
    <property type="protein sequence ID" value="KAJ8032316.1"/>
    <property type="molecule type" value="Genomic_DNA"/>
</dbReference>
<dbReference type="PANTHER" id="PTHR33273:SF2">
    <property type="entry name" value="ENDONUCLEASE_EXONUCLEASE_PHOSPHATASE DOMAIN-CONTAINING PROTEIN"/>
    <property type="match status" value="1"/>
</dbReference>
<dbReference type="GO" id="GO:0008270">
    <property type="term" value="F:zinc ion binding"/>
    <property type="evidence" value="ECO:0007669"/>
    <property type="project" value="InterPro"/>
</dbReference>
<dbReference type="Proteomes" id="UP001152320">
    <property type="component" value="Chromosome 12"/>
</dbReference>
<dbReference type="GO" id="GO:0003676">
    <property type="term" value="F:nucleic acid binding"/>
    <property type="evidence" value="ECO:0007669"/>
    <property type="project" value="InterPro"/>
</dbReference>
<accession>A0A9Q1BTJ5</accession>
<protein>
    <submittedName>
        <fullName evidence="2">Uncharacterized protein</fullName>
    </submittedName>
</protein>